<accession>S2WJQ6</accession>
<dbReference type="Proteomes" id="UP000014417">
    <property type="component" value="Unassembled WGS sequence"/>
</dbReference>
<dbReference type="AlphaFoldDB" id="S2WJQ6"/>
<sequence>MTDENKYPTLAKYEKIADEWCAIESFLECNDTIIAASRDSTKLQPASSYEIRPASSYELHLSLAKYFDIDLKALEAERRKLLDEVAGA</sequence>
<evidence type="ECO:0000313" key="1">
    <source>
        <dbReference type="EMBL" id="EPD32882.1"/>
    </source>
</evidence>
<reference evidence="1 2" key="1">
    <citation type="submission" date="2013-04" db="EMBL/GenBank/DDBJ databases">
        <title>The Genome Sequence of Propionimicrobium lymphophilum ACS-093-V-SCH5.</title>
        <authorList>
            <consortium name="The Broad Institute Genomics Platform"/>
            <person name="Earl A."/>
            <person name="Ward D."/>
            <person name="Feldgarden M."/>
            <person name="Gevers D."/>
            <person name="Saerens B."/>
            <person name="Vaneechoutte M."/>
            <person name="Walker B."/>
            <person name="Young S."/>
            <person name="Zeng Q."/>
            <person name="Gargeya S."/>
            <person name="Fitzgerald M."/>
            <person name="Haas B."/>
            <person name="Abouelleil A."/>
            <person name="Allen A.W."/>
            <person name="Alvarado L."/>
            <person name="Arachchi H.M."/>
            <person name="Berlin A.M."/>
            <person name="Chapman S.B."/>
            <person name="Gainer-Dewar J."/>
            <person name="Goldberg J."/>
            <person name="Griggs A."/>
            <person name="Gujja S."/>
            <person name="Hansen M."/>
            <person name="Howarth C."/>
            <person name="Imamovic A."/>
            <person name="Ireland A."/>
            <person name="Larimer J."/>
            <person name="McCowan C."/>
            <person name="Murphy C."/>
            <person name="Pearson M."/>
            <person name="Poon T.W."/>
            <person name="Priest M."/>
            <person name="Roberts A."/>
            <person name="Saif S."/>
            <person name="Shea T."/>
            <person name="Sisk P."/>
            <person name="Sykes S."/>
            <person name="Wortman J."/>
            <person name="Nusbaum C."/>
            <person name="Birren B."/>
        </authorList>
    </citation>
    <scope>NUCLEOTIDE SEQUENCE [LARGE SCALE GENOMIC DNA]</scope>
    <source>
        <strain evidence="1 2">ACS-093-V-SCH5</strain>
    </source>
</reference>
<organism evidence="1 2">
    <name type="scientific">Propionimicrobium lymphophilum ACS-093-V-SCH5</name>
    <dbReference type="NCBI Taxonomy" id="883161"/>
    <lineage>
        <taxon>Bacteria</taxon>
        <taxon>Bacillati</taxon>
        <taxon>Actinomycetota</taxon>
        <taxon>Actinomycetes</taxon>
        <taxon>Propionibacteriales</taxon>
        <taxon>Propionibacteriaceae</taxon>
        <taxon>Propionimicrobium</taxon>
    </lineage>
</organism>
<dbReference type="HOGENOM" id="CLU_2466516_0_0_11"/>
<comment type="caution">
    <text evidence="1">The sequence shown here is derived from an EMBL/GenBank/DDBJ whole genome shotgun (WGS) entry which is preliminary data.</text>
</comment>
<dbReference type="RefSeq" id="WP_016456020.1">
    <property type="nucleotide sequence ID" value="NZ_KE150269.1"/>
</dbReference>
<name>S2WJQ6_9ACTN</name>
<dbReference type="STRING" id="883161.HMPREF9306_01190"/>
<dbReference type="EMBL" id="AGZR01000006">
    <property type="protein sequence ID" value="EPD32882.1"/>
    <property type="molecule type" value="Genomic_DNA"/>
</dbReference>
<proteinExistence type="predicted"/>
<evidence type="ECO:0000313" key="2">
    <source>
        <dbReference type="Proteomes" id="UP000014417"/>
    </source>
</evidence>
<protein>
    <submittedName>
        <fullName evidence="1">Uncharacterized protein</fullName>
    </submittedName>
</protein>
<keyword evidence="2" id="KW-1185">Reference proteome</keyword>
<gene>
    <name evidence="1" type="ORF">HMPREF9306_01190</name>
</gene>